<protein>
    <recommendedName>
        <fullName evidence="15">CDP-diacylglycerol--glycerol-3-phosphate 3-phosphatidyltransferase</fullName>
    </recommendedName>
</protein>
<dbReference type="Gene3D" id="1.20.120.1760">
    <property type="match status" value="1"/>
</dbReference>
<dbReference type="PANTHER" id="PTHR14269:SF62">
    <property type="entry name" value="CDP-DIACYLGLYCEROL--GLYCEROL-3-PHOSPHATE 3-PHOSPHATIDYLTRANSFERASE 1, CHLOROPLASTIC"/>
    <property type="match status" value="1"/>
</dbReference>
<keyword evidence="4 11" id="KW-0808">Transferase</keyword>
<dbReference type="InterPro" id="IPR048254">
    <property type="entry name" value="CDP_ALCOHOL_P_TRANSF_CS"/>
</dbReference>
<dbReference type="PIRSF" id="PIRSF000847">
    <property type="entry name" value="Phos_ph_gly_syn"/>
    <property type="match status" value="1"/>
</dbReference>
<dbReference type="InterPro" id="IPR000462">
    <property type="entry name" value="CDP-OH_P_trans"/>
</dbReference>
<evidence type="ECO:0000256" key="2">
    <source>
        <dbReference type="ARBA" id="ARBA00010441"/>
    </source>
</evidence>
<proteinExistence type="inferred from homology"/>
<keyword evidence="9" id="KW-0594">Phospholipid biosynthesis</keyword>
<evidence type="ECO:0000256" key="8">
    <source>
        <dbReference type="ARBA" id="ARBA00023136"/>
    </source>
</evidence>
<evidence type="ECO:0000256" key="11">
    <source>
        <dbReference type="RuleBase" id="RU003750"/>
    </source>
</evidence>
<evidence type="ECO:0000256" key="7">
    <source>
        <dbReference type="ARBA" id="ARBA00023098"/>
    </source>
</evidence>
<comment type="caution">
    <text evidence="13">The sequence shown here is derived from an EMBL/GenBank/DDBJ whole genome shotgun (WGS) entry which is preliminary data.</text>
</comment>
<gene>
    <name evidence="13" type="ORF">A3A02_03330</name>
</gene>
<feature type="transmembrane region" description="Helical" evidence="12">
    <location>
        <begin position="79"/>
        <end position="99"/>
    </location>
</feature>
<dbReference type="EMBL" id="MHIM01000001">
    <property type="protein sequence ID" value="OGY53293.1"/>
    <property type="molecule type" value="Genomic_DNA"/>
</dbReference>
<dbReference type="PROSITE" id="PS00379">
    <property type="entry name" value="CDP_ALCOHOL_P_TRANSF"/>
    <property type="match status" value="1"/>
</dbReference>
<dbReference type="AlphaFoldDB" id="A0A1G1YLQ8"/>
<dbReference type="PANTHER" id="PTHR14269">
    <property type="entry name" value="CDP-DIACYLGLYCEROL--GLYCEROL-3-PHOSPHATE 3-PHOSPHATIDYLTRANSFERASE-RELATED"/>
    <property type="match status" value="1"/>
</dbReference>
<dbReference type="Pfam" id="PF01066">
    <property type="entry name" value="CDP-OH_P_transf"/>
    <property type="match status" value="1"/>
</dbReference>
<keyword evidence="8 12" id="KW-0472">Membrane</keyword>
<evidence type="ECO:0000256" key="4">
    <source>
        <dbReference type="ARBA" id="ARBA00022679"/>
    </source>
</evidence>
<accession>A0A1G1YLQ8</accession>
<evidence type="ECO:0000256" key="5">
    <source>
        <dbReference type="ARBA" id="ARBA00022692"/>
    </source>
</evidence>
<evidence type="ECO:0000256" key="10">
    <source>
        <dbReference type="ARBA" id="ARBA00023264"/>
    </source>
</evidence>
<evidence type="ECO:0000256" key="1">
    <source>
        <dbReference type="ARBA" id="ARBA00004141"/>
    </source>
</evidence>
<evidence type="ECO:0000256" key="9">
    <source>
        <dbReference type="ARBA" id="ARBA00023209"/>
    </source>
</evidence>
<dbReference type="InterPro" id="IPR043130">
    <property type="entry name" value="CDP-OH_PTrfase_TM_dom"/>
</dbReference>
<keyword evidence="5 12" id="KW-0812">Transmembrane</keyword>
<evidence type="ECO:0000256" key="12">
    <source>
        <dbReference type="SAM" id="Phobius"/>
    </source>
</evidence>
<feature type="transmembrane region" description="Helical" evidence="12">
    <location>
        <begin position="157"/>
        <end position="177"/>
    </location>
</feature>
<keyword evidence="6 12" id="KW-1133">Transmembrane helix</keyword>
<evidence type="ECO:0000256" key="6">
    <source>
        <dbReference type="ARBA" id="ARBA00022989"/>
    </source>
</evidence>
<dbReference type="InterPro" id="IPR050324">
    <property type="entry name" value="CDP-alcohol_PTase-I"/>
</dbReference>
<dbReference type="GO" id="GO:0046474">
    <property type="term" value="P:glycerophospholipid biosynthetic process"/>
    <property type="evidence" value="ECO:0007669"/>
    <property type="project" value="TreeGrafter"/>
</dbReference>
<keyword evidence="7" id="KW-0443">Lipid metabolism</keyword>
<evidence type="ECO:0000256" key="3">
    <source>
        <dbReference type="ARBA" id="ARBA00022516"/>
    </source>
</evidence>
<dbReference type="GO" id="GO:0008444">
    <property type="term" value="F:CDP-diacylglycerol-glycerol-3-phosphate 3-phosphatidyltransferase activity"/>
    <property type="evidence" value="ECO:0007669"/>
    <property type="project" value="InterPro"/>
</dbReference>
<evidence type="ECO:0000313" key="13">
    <source>
        <dbReference type="EMBL" id="OGY53293.1"/>
    </source>
</evidence>
<name>A0A1G1YLQ8_9BACT</name>
<organism evidence="13 14">
    <name type="scientific">Candidatus Buchananbacteria bacterium RIFCSPLOWO2_01_FULL_39_33</name>
    <dbReference type="NCBI Taxonomy" id="1797543"/>
    <lineage>
        <taxon>Bacteria</taxon>
        <taxon>Candidatus Buchananiibacteriota</taxon>
    </lineage>
</organism>
<keyword evidence="3" id="KW-0444">Lipid biosynthesis</keyword>
<dbReference type="GO" id="GO:0016020">
    <property type="term" value="C:membrane"/>
    <property type="evidence" value="ECO:0007669"/>
    <property type="project" value="UniProtKB-SubCell"/>
</dbReference>
<comment type="similarity">
    <text evidence="2 11">Belongs to the CDP-alcohol phosphatidyltransferase class-I family.</text>
</comment>
<dbReference type="InterPro" id="IPR004570">
    <property type="entry name" value="Phosphatidylglycerol_P_synth"/>
</dbReference>
<comment type="subcellular location">
    <subcellularLocation>
        <location evidence="1">Membrane</location>
        <topology evidence="1">Multi-pass membrane protein</topology>
    </subcellularLocation>
</comment>
<evidence type="ECO:0008006" key="15">
    <source>
        <dbReference type="Google" id="ProtNLM"/>
    </source>
</evidence>
<evidence type="ECO:0000313" key="14">
    <source>
        <dbReference type="Proteomes" id="UP000177376"/>
    </source>
</evidence>
<dbReference type="Proteomes" id="UP000177376">
    <property type="component" value="Unassembled WGS sequence"/>
</dbReference>
<keyword evidence="10" id="KW-1208">Phospholipid metabolism</keyword>
<reference evidence="13 14" key="1">
    <citation type="journal article" date="2016" name="Nat. Commun.">
        <title>Thousands of microbial genomes shed light on interconnected biogeochemical processes in an aquifer system.</title>
        <authorList>
            <person name="Anantharaman K."/>
            <person name="Brown C.T."/>
            <person name="Hug L.A."/>
            <person name="Sharon I."/>
            <person name="Castelle C.J."/>
            <person name="Probst A.J."/>
            <person name="Thomas B.C."/>
            <person name="Singh A."/>
            <person name="Wilkins M.J."/>
            <person name="Karaoz U."/>
            <person name="Brodie E.L."/>
            <person name="Williams K.H."/>
            <person name="Hubbard S.S."/>
            <person name="Banfield J.F."/>
        </authorList>
    </citation>
    <scope>NUCLEOTIDE SEQUENCE [LARGE SCALE GENOMIC DNA]</scope>
</reference>
<feature type="transmembrane region" description="Helical" evidence="12">
    <location>
        <begin position="127"/>
        <end position="151"/>
    </location>
</feature>
<feature type="transmembrane region" description="Helical" evidence="12">
    <location>
        <begin position="7"/>
        <end position="27"/>
    </location>
</feature>
<sequence length="185" mass="20772">MKKQIPNILTVLRLVLVVPIMVLFFWIQTSAQIQVWVLALTILASLTDWLDGWSARKFNCVSDFGKIHDPLADKWLTVLYLPLVALGMIHFLPVTLLWLKDITSTYLRGLAAKPVAAKLSGKIKTAISLPLLCLLIAAIPVEEGYLGIFIFMKGSLYWVGGILLSLACLWSGLDYYYQIIVKKNH</sequence>